<evidence type="ECO:0000313" key="6">
    <source>
        <dbReference type="Proteomes" id="UP000282185"/>
    </source>
</evidence>
<dbReference type="Proteomes" id="UP000254236">
    <property type="component" value="Chromosome"/>
</dbReference>
<dbReference type="Gene3D" id="1.25.40.10">
    <property type="entry name" value="Tetratricopeptide repeat domain"/>
    <property type="match status" value="1"/>
</dbReference>
<dbReference type="KEGG" id="bsau:DWV08_04390"/>
<dbReference type="CDD" id="cd06170">
    <property type="entry name" value="LuxR_C_like"/>
    <property type="match status" value="1"/>
</dbReference>
<evidence type="ECO:0000256" key="1">
    <source>
        <dbReference type="ARBA" id="ARBA00023125"/>
    </source>
</evidence>
<dbReference type="PANTHER" id="PTHR43214:SF42">
    <property type="entry name" value="TRANSCRIPTIONAL REGULATORY PROTEIN DESR"/>
    <property type="match status" value="1"/>
</dbReference>
<dbReference type="SUPFAM" id="SSF46894">
    <property type="entry name" value="C-terminal effector domain of the bipartite response regulators"/>
    <property type="match status" value="1"/>
</dbReference>
<proteinExistence type="predicted"/>
<dbReference type="GO" id="GO:0006355">
    <property type="term" value="P:regulation of DNA-templated transcription"/>
    <property type="evidence" value="ECO:0007669"/>
    <property type="project" value="InterPro"/>
</dbReference>
<dbReference type="InterPro" id="IPR016032">
    <property type="entry name" value="Sig_transdc_resp-reg_C-effctor"/>
</dbReference>
<organism evidence="4 6">
    <name type="scientific">Brachybacterium saurashtrense</name>
    <dbReference type="NCBI Taxonomy" id="556288"/>
    <lineage>
        <taxon>Bacteria</taxon>
        <taxon>Bacillati</taxon>
        <taxon>Actinomycetota</taxon>
        <taxon>Actinomycetes</taxon>
        <taxon>Micrococcales</taxon>
        <taxon>Dermabacteraceae</taxon>
        <taxon>Brachybacterium</taxon>
    </lineage>
</organism>
<dbReference type="InterPro" id="IPR000792">
    <property type="entry name" value="Tscrpt_reg_LuxR_C"/>
</dbReference>
<dbReference type="EMBL" id="QSWH01000006">
    <property type="protein sequence ID" value="RRR21606.1"/>
    <property type="molecule type" value="Genomic_DNA"/>
</dbReference>
<evidence type="ECO:0000313" key="3">
    <source>
        <dbReference type="EMBL" id="AXK44922.1"/>
    </source>
</evidence>
<dbReference type="InterPro" id="IPR059106">
    <property type="entry name" value="WHD_MalT"/>
</dbReference>
<name>A0A345YLX0_9MICO</name>
<dbReference type="PROSITE" id="PS50043">
    <property type="entry name" value="HTH_LUXR_2"/>
    <property type="match status" value="1"/>
</dbReference>
<feature type="domain" description="HTH luxR-type" evidence="2">
    <location>
        <begin position="759"/>
        <end position="824"/>
    </location>
</feature>
<dbReference type="OrthoDB" id="134985at2"/>
<evidence type="ECO:0000313" key="4">
    <source>
        <dbReference type="EMBL" id="RRR21606.1"/>
    </source>
</evidence>
<dbReference type="GO" id="GO:0003677">
    <property type="term" value="F:DNA binding"/>
    <property type="evidence" value="ECO:0007669"/>
    <property type="project" value="UniProtKB-KW"/>
</dbReference>
<evidence type="ECO:0000313" key="5">
    <source>
        <dbReference type="Proteomes" id="UP000254236"/>
    </source>
</evidence>
<dbReference type="RefSeq" id="WP_115412674.1">
    <property type="nucleotide sequence ID" value="NZ_CP031356.1"/>
</dbReference>
<dbReference type="InterPro" id="IPR036388">
    <property type="entry name" value="WH-like_DNA-bd_sf"/>
</dbReference>
<protein>
    <recommendedName>
        <fullName evidence="2">HTH luxR-type domain-containing protein</fullName>
    </recommendedName>
</protein>
<dbReference type="Gene3D" id="1.10.10.10">
    <property type="entry name" value="Winged helix-like DNA-binding domain superfamily/Winged helix DNA-binding domain"/>
    <property type="match status" value="1"/>
</dbReference>
<reference evidence="3 5" key="1">
    <citation type="submission" date="2018-07" db="EMBL/GenBank/DDBJ databases">
        <title>Brachybacterium saurashtrense DSM 23186 genome sequence.</title>
        <authorList>
            <person name="Guo L."/>
        </authorList>
    </citation>
    <scope>NUCLEOTIDE SEQUENCE [LARGE SCALE GENOMIC DNA]</scope>
    <source>
        <strain evidence="3 5">DSM 23186</strain>
    </source>
</reference>
<accession>A0A345YLX0</accession>
<dbReference type="InterPro" id="IPR011990">
    <property type="entry name" value="TPR-like_helical_dom_sf"/>
</dbReference>
<dbReference type="PANTHER" id="PTHR43214">
    <property type="entry name" value="TWO-COMPONENT RESPONSE REGULATOR"/>
    <property type="match status" value="1"/>
</dbReference>
<sequence length="826" mass="90151">MLVADWARRRISDGDDVAWLTVEGVDDRPFEFWSALLQACAIASDDAAAVRLRAMTPPRRDFDARFIVAIAQAIGRTSLGAVVLDDVHRLHHPAVLAGLDLLLTEMPPATSIILLSRSAPRISLHARVAGDSYSEVSGADLAFTLDEAVALFERVTDRIEVSDVSRLLARTEGWAVGLGLAAFSMRSVADPAVLIDMFEGSDHRVADYLFAEIIQKLSAERYEFLLATCVPRQLTVELAAHLSGRDDAGEELDELCRLNALVTQSDDGSCYRYHSLLRSYLIATLNRRDISGLRHQHVRSALWFENYGDPASAIAHAFSSRDGDLLNDLLSHHGPHLILCGQSGWILSLVGAPPRSGKMDPRIILVAALAALEMSEPDMADAWLGLLADRDPFPEDLRSAALLSATIVLRSLFGGDVSTASAQTTVLDVPPTGDSDVDLIVLTARPPCRMRTGDFSGAVSDLEKVLRIATAREYQHSALYAISQLAGMHGALCEWGPARYWARRAIEFARSNGWGESVRLAHAHLVAAWTAFQTGDSAELFEHSESGARALVGAHNVEIGIGLRSLQALSQFDRGSGAELAEAAASVHQIWERTSEVDQVSPALISQSAPQEIRVCLLTGHIDWAEAAADRTRRRLPGSVEAVLTHAQVLAARGRAEEAVMHLRECRDGRVAVHAATATVTADVLAAVLENGLGNHQRSFVSLESALERAAPHSFRRPFLDAWDDVRPLLAAHRGRFGGAEHFVDSLFRNRNRSDVRDSSPADRALTHREQCLLRDLPAMLTLREIAEARGISENTVKTHVRSIYRKLGINNRASAVRKARERGLL</sequence>
<dbReference type="EMBL" id="CP031356">
    <property type="protein sequence ID" value="AXK44922.1"/>
    <property type="molecule type" value="Genomic_DNA"/>
</dbReference>
<reference evidence="4 6" key="2">
    <citation type="submission" date="2018-08" db="EMBL/GenBank/DDBJ databases">
        <title>Brachybacterium saurashtrense DSM 23186.</title>
        <authorList>
            <person name="Li Y."/>
        </authorList>
    </citation>
    <scope>NUCLEOTIDE SEQUENCE [LARGE SCALE GENOMIC DNA]</scope>
    <source>
        <strain evidence="4 6">DSM 23186</strain>
    </source>
</reference>
<dbReference type="InterPro" id="IPR039420">
    <property type="entry name" value="WalR-like"/>
</dbReference>
<dbReference type="SUPFAM" id="SSF48452">
    <property type="entry name" value="TPR-like"/>
    <property type="match status" value="1"/>
</dbReference>
<dbReference type="SMART" id="SM00421">
    <property type="entry name" value="HTH_LUXR"/>
    <property type="match status" value="1"/>
</dbReference>
<keyword evidence="1" id="KW-0238">DNA-binding</keyword>
<evidence type="ECO:0000259" key="2">
    <source>
        <dbReference type="PROSITE" id="PS50043"/>
    </source>
</evidence>
<dbReference type="Pfam" id="PF25873">
    <property type="entry name" value="WHD_MalT"/>
    <property type="match status" value="1"/>
</dbReference>
<dbReference type="AlphaFoldDB" id="A0A345YLX0"/>
<dbReference type="Pfam" id="PF00196">
    <property type="entry name" value="GerE"/>
    <property type="match status" value="1"/>
</dbReference>
<gene>
    <name evidence="3" type="ORF">DWV08_04390</name>
    <name evidence="4" type="ORF">DXU92_12965</name>
</gene>
<keyword evidence="5" id="KW-1185">Reference proteome</keyword>
<dbReference type="Proteomes" id="UP000282185">
    <property type="component" value="Unassembled WGS sequence"/>
</dbReference>